<comment type="caution">
    <text evidence="9">The sequence shown here is derived from an EMBL/GenBank/DDBJ whole genome shotgun (WGS) entry which is preliminary data.</text>
</comment>
<keyword evidence="10" id="KW-1185">Reference proteome</keyword>
<organism evidence="9 10">
    <name type="scientific">Marinifilum breve</name>
    <dbReference type="NCBI Taxonomy" id="2184082"/>
    <lineage>
        <taxon>Bacteria</taxon>
        <taxon>Pseudomonadati</taxon>
        <taxon>Bacteroidota</taxon>
        <taxon>Bacteroidia</taxon>
        <taxon>Marinilabiliales</taxon>
        <taxon>Marinifilaceae</taxon>
    </lineage>
</organism>
<gene>
    <name evidence="9" type="ORF">DF185_15760</name>
</gene>
<proteinExistence type="inferred from homology"/>
<comment type="similarity">
    <text evidence="2">Belongs to the acyltransferase 3 family.</text>
</comment>
<keyword evidence="6 7" id="KW-0472">Membrane</keyword>
<dbReference type="GO" id="GO:0016413">
    <property type="term" value="F:O-acetyltransferase activity"/>
    <property type="evidence" value="ECO:0007669"/>
    <property type="project" value="TreeGrafter"/>
</dbReference>
<dbReference type="RefSeq" id="WP_110361721.1">
    <property type="nucleotide sequence ID" value="NZ_QFLI01000007.1"/>
</dbReference>
<dbReference type="EMBL" id="QFLI01000007">
    <property type="protein sequence ID" value="PXX98830.1"/>
    <property type="molecule type" value="Genomic_DNA"/>
</dbReference>
<evidence type="ECO:0000256" key="5">
    <source>
        <dbReference type="ARBA" id="ARBA00022989"/>
    </source>
</evidence>
<comment type="subcellular location">
    <subcellularLocation>
        <location evidence="1">Cell membrane</location>
        <topology evidence="1">Multi-pass membrane protein</topology>
    </subcellularLocation>
</comment>
<evidence type="ECO:0000256" key="4">
    <source>
        <dbReference type="ARBA" id="ARBA00022692"/>
    </source>
</evidence>
<evidence type="ECO:0000256" key="3">
    <source>
        <dbReference type="ARBA" id="ARBA00022475"/>
    </source>
</evidence>
<evidence type="ECO:0000256" key="6">
    <source>
        <dbReference type="ARBA" id="ARBA00023136"/>
    </source>
</evidence>
<feature type="transmembrane region" description="Helical" evidence="7">
    <location>
        <begin position="12"/>
        <end position="29"/>
    </location>
</feature>
<feature type="transmembrane region" description="Helical" evidence="7">
    <location>
        <begin position="49"/>
        <end position="68"/>
    </location>
</feature>
<feature type="transmembrane region" description="Helical" evidence="7">
    <location>
        <begin position="242"/>
        <end position="260"/>
    </location>
</feature>
<evidence type="ECO:0000259" key="8">
    <source>
        <dbReference type="Pfam" id="PF01757"/>
    </source>
</evidence>
<dbReference type="GO" id="GO:0009246">
    <property type="term" value="P:enterobacterial common antigen biosynthetic process"/>
    <property type="evidence" value="ECO:0007669"/>
    <property type="project" value="TreeGrafter"/>
</dbReference>
<keyword evidence="5 7" id="KW-1133">Transmembrane helix</keyword>
<feature type="transmembrane region" description="Helical" evidence="7">
    <location>
        <begin position="213"/>
        <end position="236"/>
    </location>
</feature>
<name>A0A2V3ZUS4_9BACT</name>
<dbReference type="PANTHER" id="PTHR40074">
    <property type="entry name" value="O-ACETYLTRANSFERASE WECH"/>
    <property type="match status" value="1"/>
</dbReference>
<dbReference type="PANTHER" id="PTHR40074:SF2">
    <property type="entry name" value="O-ACETYLTRANSFERASE WECH"/>
    <property type="match status" value="1"/>
</dbReference>
<evidence type="ECO:0000256" key="7">
    <source>
        <dbReference type="SAM" id="Phobius"/>
    </source>
</evidence>
<feature type="transmembrane region" description="Helical" evidence="7">
    <location>
        <begin position="88"/>
        <end position="106"/>
    </location>
</feature>
<feature type="transmembrane region" description="Helical" evidence="7">
    <location>
        <begin position="297"/>
        <end position="319"/>
    </location>
</feature>
<dbReference type="AlphaFoldDB" id="A0A2V3ZUS4"/>
<feature type="transmembrane region" description="Helical" evidence="7">
    <location>
        <begin position="267"/>
        <end position="285"/>
    </location>
</feature>
<reference evidence="9 10" key="1">
    <citation type="submission" date="2018-05" db="EMBL/GenBank/DDBJ databases">
        <title>Marinifilum breve JC075T sp. nov., a marine bacterium isolated from Yongle Blue Hole in the South China Sea.</title>
        <authorList>
            <person name="Fu T."/>
        </authorList>
    </citation>
    <scope>NUCLEOTIDE SEQUENCE [LARGE SCALE GENOMIC DNA]</scope>
    <source>
        <strain evidence="9 10">JC075</strain>
    </source>
</reference>
<feature type="transmembrane region" description="Helical" evidence="7">
    <location>
        <begin position="182"/>
        <end position="201"/>
    </location>
</feature>
<keyword evidence="3" id="KW-1003">Cell membrane</keyword>
<evidence type="ECO:0000313" key="10">
    <source>
        <dbReference type="Proteomes" id="UP000248079"/>
    </source>
</evidence>
<dbReference type="Proteomes" id="UP000248079">
    <property type="component" value="Unassembled WGS sequence"/>
</dbReference>
<dbReference type="Pfam" id="PF01757">
    <property type="entry name" value="Acyl_transf_3"/>
    <property type="match status" value="1"/>
</dbReference>
<evidence type="ECO:0000256" key="2">
    <source>
        <dbReference type="ARBA" id="ARBA00007400"/>
    </source>
</evidence>
<feature type="transmembrane region" description="Helical" evidence="7">
    <location>
        <begin position="154"/>
        <end position="170"/>
    </location>
</feature>
<feature type="domain" description="Acyltransferase 3" evidence="8">
    <location>
        <begin position="10"/>
        <end position="319"/>
    </location>
</feature>
<sequence>MTTTLKKDTSIETLRGLAIILVVIGHVIGSGSDGGMKVEDDSFLRHFYFTFQYLRMPLFTVISGWVYALRPANSGNLLGFNLKKIRRLFLPLIFVGGAYYILQAIIPGTNFSYELTDIWRILIFPYTFYWYLQALFIVFLVMSMIDSFKLANSVKSWLVLLLFSIAALYVRNSFIPETMPNYFGFKGGLYLMPFFVLGVGIQRFKNIFQNKVFNWLCAITLIAGLVFQQLVWYGIIDYELKASSGIALLIGLIGVIVCLRIHFTFKWLVWIGSYAYTIYLFHSFGTSGTRILLHKIGIYHTVPVFLFSLLVGILLPVIVEEICDRFSLSRLLFLGRSFKNPKSTPLKLKTTSN</sequence>
<evidence type="ECO:0000313" key="9">
    <source>
        <dbReference type="EMBL" id="PXX98830.1"/>
    </source>
</evidence>
<keyword evidence="9" id="KW-0808">Transferase</keyword>
<keyword evidence="9" id="KW-0012">Acyltransferase</keyword>
<dbReference type="OrthoDB" id="9816048at2"/>
<feature type="transmembrane region" description="Helical" evidence="7">
    <location>
        <begin position="118"/>
        <end position="142"/>
    </location>
</feature>
<protein>
    <submittedName>
        <fullName evidence="9">Acyltransferase</fullName>
    </submittedName>
</protein>
<accession>A0A2V3ZUS4</accession>
<keyword evidence="4 7" id="KW-0812">Transmembrane</keyword>
<dbReference type="InterPro" id="IPR002656">
    <property type="entry name" value="Acyl_transf_3_dom"/>
</dbReference>
<evidence type="ECO:0000256" key="1">
    <source>
        <dbReference type="ARBA" id="ARBA00004651"/>
    </source>
</evidence>
<dbReference type="GO" id="GO:0005886">
    <property type="term" value="C:plasma membrane"/>
    <property type="evidence" value="ECO:0007669"/>
    <property type="project" value="UniProtKB-SubCell"/>
</dbReference>